<dbReference type="AlphaFoldDB" id="A0A445AQA2"/>
<dbReference type="Pfam" id="PF07777">
    <property type="entry name" value="MFMR"/>
    <property type="match status" value="1"/>
</dbReference>
<dbReference type="EMBL" id="SDMP01000011">
    <property type="protein sequence ID" value="RYR28591.1"/>
    <property type="molecule type" value="Genomic_DNA"/>
</dbReference>
<feature type="region of interest" description="Disordered" evidence="7">
    <location>
        <begin position="1"/>
        <end position="21"/>
    </location>
</feature>
<proteinExistence type="inferred from homology"/>
<feature type="region of interest" description="Disordered" evidence="7">
    <location>
        <begin position="103"/>
        <end position="138"/>
    </location>
</feature>
<feature type="compositionally biased region" description="Polar residues" evidence="7">
    <location>
        <begin position="377"/>
        <end position="389"/>
    </location>
</feature>
<comment type="caution">
    <text evidence="9">The sequence shown here is derived from an EMBL/GenBank/DDBJ whole genome shotgun (WGS) entry which is preliminary data.</text>
</comment>
<feature type="domain" description="BZIP" evidence="8">
    <location>
        <begin position="289"/>
        <end position="352"/>
    </location>
</feature>
<dbReference type="InterPro" id="IPR045314">
    <property type="entry name" value="bZIP_plant_GBF1"/>
</dbReference>
<organism evidence="9 10">
    <name type="scientific">Arachis hypogaea</name>
    <name type="common">Peanut</name>
    <dbReference type="NCBI Taxonomy" id="3818"/>
    <lineage>
        <taxon>Eukaryota</taxon>
        <taxon>Viridiplantae</taxon>
        <taxon>Streptophyta</taxon>
        <taxon>Embryophyta</taxon>
        <taxon>Tracheophyta</taxon>
        <taxon>Spermatophyta</taxon>
        <taxon>Magnoliopsida</taxon>
        <taxon>eudicotyledons</taxon>
        <taxon>Gunneridae</taxon>
        <taxon>Pentapetalae</taxon>
        <taxon>rosids</taxon>
        <taxon>fabids</taxon>
        <taxon>Fabales</taxon>
        <taxon>Fabaceae</taxon>
        <taxon>Papilionoideae</taxon>
        <taxon>50 kb inversion clade</taxon>
        <taxon>dalbergioids sensu lato</taxon>
        <taxon>Dalbergieae</taxon>
        <taxon>Pterocarpus clade</taxon>
        <taxon>Arachis</taxon>
    </lineage>
</organism>
<feature type="compositionally biased region" description="Polar residues" evidence="7">
    <location>
        <begin position="115"/>
        <end position="126"/>
    </location>
</feature>
<gene>
    <name evidence="9" type="ORF">Ahy_B01g052731</name>
</gene>
<evidence type="ECO:0000256" key="5">
    <source>
        <dbReference type="ARBA" id="ARBA00023163"/>
    </source>
</evidence>
<feature type="region of interest" description="Disordered" evidence="7">
    <location>
        <begin position="377"/>
        <end position="410"/>
    </location>
</feature>
<dbReference type="PANTHER" id="PTHR45967">
    <property type="entry name" value="G-BOX-BINDING FACTOR 3-RELATED"/>
    <property type="match status" value="1"/>
</dbReference>
<dbReference type="Pfam" id="PF16596">
    <property type="entry name" value="MFMR_assoc"/>
    <property type="match status" value="1"/>
</dbReference>
<sequence>MGNSEEEKSSQTEKTSPPEQANIHVYPDWAAMQVTYPFTFNSYTEITNCFAMYYGPRVAIPPYYNPAVASGHTPHPYMWGPPQPMMPPYAALYSPGGVYTHPAIPIEPHPHGQGVPSSPATGTPLSMETPPKSANSDRDLMKKLKGFDGLAMSIGNGHTDSTELRTENKLSQSVDTGGSSDGSDGNTAGANQTPRKRSCERTPATNEEGKPEMQANPVTPASKETAASNKNMTIAPASVSGQLVGSVVSSGTTTALELRNPSSVHSKTNAATALQPVLPAEAWMQNERELKRERRKQSNRDSARRSRLRKQAETEELARKVESLSAENVLLKSEINRLTESSEKMRVENATLGEKLKNAQMVQTEGIILKGIESKSATPMSTENLLSRVNNNSSSNDTGGEDENGFCDRKSNIGPKLYQLLDTSPRADAVAAG</sequence>
<evidence type="ECO:0000256" key="3">
    <source>
        <dbReference type="ARBA" id="ARBA00023015"/>
    </source>
</evidence>
<accession>A0A445AQA2</accession>
<name>A0A445AQA2_ARAHY</name>
<comment type="subcellular location">
    <subcellularLocation>
        <location evidence="1">Nucleus</location>
    </subcellularLocation>
</comment>
<feature type="compositionally biased region" description="Basic and acidic residues" evidence="7">
    <location>
        <begin position="1"/>
        <end position="11"/>
    </location>
</feature>
<evidence type="ECO:0000313" key="9">
    <source>
        <dbReference type="EMBL" id="RYR28591.1"/>
    </source>
</evidence>
<dbReference type="InterPro" id="IPR012900">
    <property type="entry name" value="MFMR"/>
</dbReference>
<dbReference type="Proteomes" id="UP000289738">
    <property type="component" value="Chromosome B01"/>
</dbReference>
<dbReference type="InterPro" id="IPR004827">
    <property type="entry name" value="bZIP"/>
</dbReference>
<dbReference type="InterPro" id="IPR046347">
    <property type="entry name" value="bZIP_sf"/>
</dbReference>
<evidence type="ECO:0000313" key="10">
    <source>
        <dbReference type="Proteomes" id="UP000289738"/>
    </source>
</evidence>
<keyword evidence="3" id="KW-0805">Transcription regulation</keyword>
<keyword evidence="5" id="KW-0804">Transcription</keyword>
<dbReference type="PANTHER" id="PTHR45967:SF1">
    <property type="entry name" value="G-BOX-BINDING FACTOR 3"/>
    <property type="match status" value="1"/>
</dbReference>
<evidence type="ECO:0000256" key="1">
    <source>
        <dbReference type="ARBA" id="ARBA00004123"/>
    </source>
</evidence>
<dbReference type="PROSITE" id="PS50217">
    <property type="entry name" value="BZIP"/>
    <property type="match status" value="1"/>
</dbReference>
<feature type="region of interest" description="Disordered" evidence="7">
    <location>
        <begin position="154"/>
        <end position="226"/>
    </location>
</feature>
<evidence type="ECO:0000259" key="8">
    <source>
        <dbReference type="PROSITE" id="PS50217"/>
    </source>
</evidence>
<dbReference type="InterPro" id="IPR044827">
    <property type="entry name" value="GBF-like"/>
</dbReference>
<keyword evidence="6" id="KW-0539">Nucleus</keyword>
<dbReference type="Gene3D" id="1.20.5.170">
    <property type="match status" value="1"/>
</dbReference>
<dbReference type="SMART" id="SM00338">
    <property type="entry name" value="BRLZ"/>
    <property type="match status" value="1"/>
</dbReference>
<dbReference type="PROSITE" id="PS00036">
    <property type="entry name" value="BZIP_BASIC"/>
    <property type="match status" value="1"/>
</dbReference>
<dbReference type="GO" id="GO:0000976">
    <property type="term" value="F:transcription cis-regulatory region binding"/>
    <property type="evidence" value="ECO:0007669"/>
    <property type="project" value="UniProtKB-ARBA"/>
</dbReference>
<dbReference type="GO" id="GO:0005634">
    <property type="term" value="C:nucleus"/>
    <property type="evidence" value="ECO:0007669"/>
    <property type="project" value="UniProtKB-SubCell"/>
</dbReference>
<feature type="compositionally biased region" description="Low complexity" evidence="7">
    <location>
        <begin position="173"/>
        <end position="185"/>
    </location>
</feature>
<evidence type="ECO:0000256" key="4">
    <source>
        <dbReference type="ARBA" id="ARBA00023125"/>
    </source>
</evidence>
<dbReference type="STRING" id="3818.A0A445AQA2"/>
<dbReference type="CDD" id="cd14702">
    <property type="entry name" value="bZIP_plant_GBF1"/>
    <property type="match status" value="1"/>
</dbReference>
<dbReference type="SUPFAM" id="SSF57959">
    <property type="entry name" value="Leucine zipper domain"/>
    <property type="match status" value="1"/>
</dbReference>
<comment type="similarity">
    <text evidence="2">Belongs to the bZIP family.</text>
</comment>
<dbReference type="GO" id="GO:0003700">
    <property type="term" value="F:DNA-binding transcription factor activity"/>
    <property type="evidence" value="ECO:0007669"/>
    <property type="project" value="InterPro"/>
</dbReference>
<evidence type="ECO:0000256" key="7">
    <source>
        <dbReference type="SAM" id="MobiDB-lite"/>
    </source>
</evidence>
<evidence type="ECO:0000256" key="6">
    <source>
        <dbReference type="ARBA" id="ARBA00023242"/>
    </source>
</evidence>
<protein>
    <recommendedName>
        <fullName evidence="8">BZIP domain-containing protein</fullName>
    </recommendedName>
</protein>
<feature type="region of interest" description="Disordered" evidence="7">
    <location>
        <begin position="288"/>
        <end position="318"/>
    </location>
</feature>
<evidence type="ECO:0000256" key="2">
    <source>
        <dbReference type="ARBA" id="ARBA00007163"/>
    </source>
</evidence>
<dbReference type="Pfam" id="PF00170">
    <property type="entry name" value="bZIP_1"/>
    <property type="match status" value="1"/>
</dbReference>
<keyword evidence="10" id="KW-1185">Reference proteome</keyword>
<reference evidence="9 10" key="1">
    <citation type="submission" date="2019-01" db="EMBL/GenBank/DDBJ databases">
        <title>Sequencing of cultivated peanut Arachis hypogaea provides insights into genome evolution and oil improvement.</title>
        <authorList>
            <person name="Chen X."/>
        </authorList>
    </citation>
    <scope>NUCLEOTIDE SEQUENCE [LARGE SCALE GENOMIC DNA]</scope>
    <source>
        <strain evidence="10">cv. Fuhuasheng</strain>
        <tissue evidence="9">Leaves</tissue>
    </source>
</reference>
<keyword evidence="4" id="KW-0238">DNA-binding</keyword>